<evidence type="ECO:0000313" key="1">
    <source>
        <dbReference type="EMBL" id="GIX64886.1"/>
    </source>
</evidence>
<comment type="caution">
    <text evidence="1">The sequence shown here is derived from an EMBL/GenBank/DDBJ whole genome shotgun (WGS) entry which is preliminary data.</text>
</comment>
<evidence type="ECO:0000313" key="2">
    <source>
        <dbReference type="Proteomes" id="UP001497744"/>
    </source>
</evidence>
<dbReference type="GeneID" id="94196367"/>
<sequence length="229" mass="26894">MLRLGHDHVCDNLLGVRRGLDGHAVLQKAGEHLRRLRHQFRSRHDNQHQQLRGHHAVERLEQAVGRRHECGQRLAGAGLRLEQDILAAEHHWQRPALNRREGRVLWRQGFHQGWVQVPPPEFQDGLDSPAGFRRRLRCFRGFRRRLQLTFHVLHAQTIMTPLYTGEARTAANTHAHGRPTHALHDDTQKLKREKCEMSCKWRRRCRRYCFPVEEGNRPRSRRASAVRAP</sequence>
<keyword evidence="2" id="KW-1185">Reference proteome</keyword>
<accession>A0AAV4M0J9</accession>
<name>A0AAV4M0J9_BABCB</name>
<dbReference type="RefSeq" id="XP_067716955.1">
    <property type="nucleotide sequence ID" value="XM_067860854.1"/>
</dbReference>
<organism evidence="1 2">
    <name type="scientific">Babesia caballi</name>
    <dbReference type="NCBI Taxonomy" id="5871"/>
    <lineage>
        <taxon>Eukaryota</taxon>
        <taxon>Sar</taxon>
        <taxon>Alveolata</taxon>
        <taxon>Apicomplexa</taxon>
        <taxon>Aconoidasida</taxon>
        <taxon>Piroplasmida</taxon>
        <taxon>Babesiidae</taxon>
        <taxon>Babesia</taxon>
    </lineage>
</organism>
<dbReference type="Proteomes" id="UP001497744">
    <property type="component" value="Unassembled WGS sequence"/>
</dbReference>
<proteinExistence type="predicted"/>
<dbReference type="AlphaFoldDB" id="A0AAV4M0J9"/>
<protein>
    <submittedName>
        <fullName evidence="1">DUF222 domain-containing protein</fullName>
    </submittedName>
</protein>
<reference evidence="1 2" key="1">
    <citation type="submission" date="2021-06" db="EMBL/GenBank/DDBJ databases">
        <title>Genome sequence of Babesia caballi.</title>
        <authorList>
            <person name="Yamagishi J."/>
            <person name="Kidaka T."/>
            <person name="Ochi A."/>
        </authorList>
    </citation>
    <scope>NUCLEOTIDE SEQUENCE [LARGE SCALE GENOMIC DNA]</scope>
    <source>
        <strain evidence="1">USDA-D6B2</strain>
    </source>
</reference>
<gene>
    <name evidence="1" type="ORF">BcabD6B2_43210</name>
</gene>
<dbReference type="EMBL" id="BPLF01000003">
    <property type="protein sequence ID" value="GIX64886.1"/>
    <property type="molecule type" value="Genomic_DNA"/>
</dbReference>